<dbReference type="Proteomes" id="UP000657918">
    <property type="component" value="Chromosome 4"/>
</dbReference>
<comment type="caution">
    <text evidence="1">The sequence shown here is derived from an EMBL/GenBank/DDBJ whole genome shotgun (WGS) entry which is preliminary data.</text>
</comment>
<sequence>MVARRIKLQEAVKKLFEIIFRVDVFLQDHLQHGILEILKRVVGILHHGDAVSDFGSFWVGFGFRSSSSLSTNDRPTLLVPDELEEERLGFGSFGGIEVLGLRFGVGSCTSEGFGLPQTQPALDYDMSEFYKD</sequence>
<reference evidence="1 2" key="1">
    <citation type="submission" date="2020-10" db="EMBL/GenBank/DDBJ databases">
        <title>Plant Genome Project.</title>
        <authorList>
            <person name="Zhang R.-G."/>
        </authorList>
    </citation>
    <scope>NUCLEOTIDE SEQUENCE [LARGE SCALE GENOMIC DNA]</scope>
    <source>
        <strain evidence="1">FAFU-HL-1</strain>
        <tissue evidence="1">Leaf</tissue>
    </source>
</reference>
<protein>
    <submittedName>
        <fullName evidence="1">Uncharacterized protein</fullName>
    </submittedName>
</protein>
<dbReference type="AlphaFoldDB" id="A0A835N160"/>
<evidence type="ECO:0000313" key="1">
    <source>
        <dbReference type="EMBL" id="KAF9684679.1"/>
    </source>
</evidence>
<accession>A0A835N160</accession>
<evidence type="ECO:0000313" key="2">
    <source>
        <dbReference type="Proteomes" id="UP000657918"/>
    </source>
</evidence>
<keyword evidence="2" id="KW-1185">Reference proteome</keyword>
<proteinExistence type="predicted"/>
<organism evidence="1 2">
    <name type="scientific">Salix dunnii</name>
    <dbReference type="NCBI Taxonomy" id="1413687"/>
    <lineage>
        <taxon>Eukaryota</taxon>
        <taxon>Viridiplantae</taxon>
        <taxon>Streptophyta</taxon>
        <taxon>Embryophyta</taxon>
        <taxon>Tracheophyta</taxon>
        <taxon>Spermatophyta</taxon>
        <taxon>Magnoliopsida</taxon>
        <taxon>eudicotyledons</taxon>
        <taxon>Gunneridae</taxon>
        <taxon>Pentapetalae</taxon>
        <taxon>rosids</taxon>
        <taxon>fabids</taxon>
        <taxon>Malpighiales</taxon>
        <taxon>Salicaceae</taxon>
        <taxon>Saliceae</taxon>
        <taxon>Salix</taxon>
    </lineage>
</organism>
<dbReference type="EMBL" id="JADGMS010000004">
    <property type="protein sequence ID" value="KAF9684679.1"/>
    <property type="molecule type" value="Genomic_DNA"/>
</dbReference>
<dbReference type="OrthoDB" id="10419981at2759"/>
<name>A0A835N160_9ROSI</name>
<gene>
    <name evidence="1" type="ORF">SADUNF_Sadunf04G0143700</name>
</gene>